<dbReference type="InterPro" id="IPR004919">
    <property type="entry name" value="GmrSD_N"/>
</dbReference>
<keyword evidence="4" id="KW-1185">Reference proteome</keyword>
<name>A0A419W3M1_9BACT</name>
<reference evidence="3 4" key="1">
    <citation type="submission" date="2018-09" db="EMBL/GenBank/DDBJ databases">
        <title>Genomic Encyclopedia of Archaeal and Bacterial Type Strains, Phase II (KMG-II): from individual species to whole genera.</title>
        <authorList>
            <person name="Goeker M."/>
        </authorList>
    </citation>
    <scope>NUCLEOTIDE SEQUENCE [LARGE SCALE GENOMIC DNA]</scope>
    <source>
        <strain evidence="3 4">DSM 27148</strain>
    </source>
</reference>
<organism evidence="3 4">
    <name type="scientific">Mangrovibacterium diazotrophicum</name>
    <dbReference type="NCBI Taxonomy" id="1261403"/>
    <lineage>
        <taxon>Bacteria</taxon>
        <taxon>Pseudomonadati</taxon>
        <taxon>Bacteroidota</taxon>
        <taxon>Bacteroidia</taxon>
        <taxon>Marinilabiliales</taxon>
        <taxon>Prolixibacteraceae</taxon>
        <taxon>Mangrovibacterium</taxon>
    </lineage>
</organism>
<feature type="domain" description="GmrSD restriction endonucleases N-terminal" evidence="1">
    <location>
        <begin position="41"/>
        <end position="270"/>
    </location>
</feature>
<sequence length="688" mass="81137">MLAVHKGCDRQIDLRKTKKQPQYTLTNMTNFKTKPVWELEDYHFFIDDYQRGYKWTSVQVLDLLNDLAAYDRARENFYSLQPLAVKTMDVKTMDDKIGDKQFETGTVKCFEVIDGQQRLTTIFLILKALSKDKDLYQISYQTRESSADFLNTIREKVGELPFSFSFAGKKYEQAISELNKALLSQWNIQFDGGTFDNIDNYHFFAAYLAIKSWLAEKDDNFKNVFIDKLLNDTHFIWYLDESKADAKKVFRNLNSGKIGLTNAELIKALFINNLQNPNKEIQELQQNSFANEWDEIEQTLHNDDFWFFINNSTDAGKYQTRIDFLFDIVIEKPSGEKDKLYTYRWYANDESRLDWKRVKNHFLKLREWYNNRKWYHLVGYIIDRKFATTKQLIDLSHVNSDGKGISKSDFEEKLYEIIRERFNRVKDDRASHDLEQITFENDYDEVKNVLLLFNIEQYQRNVPGFRFPFKAFKNTPWTIEHIHAQNADDIETIGELSSWISDVKEIKQEIVTQKVKLEKQVNLNHPQQDEIEMLSDKLKNFNENIGKRIEELAIDIEQAEASESFSDEKRTQLKAAMEDVKEFLDVHKLGNLALLDGPTNSGLGKKPFAQKRDYILEKDEQPWVRANGDKASPSKVFIPPATVQVFLKYYTREVTQYDLWGYKDRTNYLSEIKNTLKPYFEKAEVKHV</sequence>
<dbReference type="InterPro" id="IPR011089">
    <property type="entry name" value="GmrSD_C"/>
</dbReference>
<dbReference type="Proteomes" id="UP000283387">
    <property type="component" value="Unassembled WGS sequence"/>
</dbReference>
<gene>
    <name evidence="3" type="ORF">BC643_0370</name>
</gene>
<dbReference type="PANTHER" id="PTHR35149">
    <property type="entry name" value="SLL5132 PROTEIN"/>
    <property type="match status" value="1"/>
</dbReference>
<evidence type="ECO:0000313" key="4">
    <source>
        <dbReference type="Proteomes" id="UP000283387"/>
    </source>
</evidence>
<dbReference type="Pfam" id="PF03235">
    <property type="entry name" value="GmrSD_N"/>
    <property type="match status" value="1"/>
</dbReference>
<comment type="caution">
    <text evidence="3">The sequence shown here is derived from an EMBL/GenBank/DDBJ whole genome shotgun (WGS) entry which is preliminary data.</text>
</comment>
<accession>A0A419W3M1</accession>
<feature type="domain" description="GmrSD restriction endonucleases C-terminal" evidence="2">
    <location>
        <begin position="586"/>
        <end position="618"/>
    </location>
</feature>
<dbReference type="EMBL" id="RAPN01000001">
    <property type="protein sequence ID" value="RKD90034.1"/>
    <property type="molecule type" value="Genomic_DNA"/>
</dbReference>
<evidence type="ECO:0000259" key="1">
    <source>
        <dbReference type="Pfam" id="PF03235"/>
    </source>
</evidence>
<evidence type="ECO:0000313" key="3">
    <source>
        <dbReference type="EMBL" id="RKD90034.1"/>
    </source>
</evidence>
<dbReference type="PANTHER" id="PTHR35149:SF2">
    <property type="entry name" value="DUF262 DOMAIN-CONTAINING PROTEIN"/>
    <property type="match status" value="1"/>
</dbReference>
<evidence type="ECO:0000259" key="2">
    <source>
        <dbReference type="Pfam" id="PF07510"/>
    </source>
</evidence>
<proteinExistence type="predicted"/>
<dbReference type="Pfam" id="PF07510">
    <property type="entry name" value="GmrSD_C"/>
    <property type="match status" value="1"/>
</dbReference>
<protein>
    <submittedName>
        <fullName evidence="3">Uncharacterized protein DUF1524</fullName>
    </submittedName>
</protein>
<dbReference type="AlphaFoldDB" id="A0A419W3M1"/>